<evidence type="ECO:0000256" key="7">
    <source>
        <dbReference type="ARBA" id="ARBA00022827"/>
    </source>
</evidence>
<dbReference type="Pfam" id="PF00970">
    <property type="entry name" value="FAD_binding_6"/>
    <property type="match status" value="1"/>
</dbReference>
<evidence type="ECO:0000256" key="8">
    <source>
        <dbReference type="ARBA" id="ARBA00022989"/>
    </source>
</evidence>
<feature type="binding site" evidence="13">
    <location>
        <position position="131"/>
    </location>
    <ligand>
        <name>FAD</name>
        <dbReference type="ChEBI" id="CHEBI:57692"/>
    </ligand>
</feature>
<dbReference type="GO" id="GO:0006696">
    <property type="term" value="P:ergosterol biosynthetic process"/>
    <property type="evidence" value="ECO:0007669"/>
    <property type="project" value="TreeGrafter"/>
</dbReference>
<feature type="binding site" evidence="13">
    <location>
        <position position="114"/>
    </location>
    <ligand>
        <name>FAD</name>
        <dbReference type="ChEBI" id="CHEBI:57692"/>
    </ligand>
</feature>
<evidence type="ECO:0000256" key="11">
    <source>
        <dbReference type="ARBA" id="ARBA00023128"/>
    </source>
</evidence>
<dbReference type="InterPro" id="IPR017938">
    <property type="entry name" value="Riboflavin_synthase-like_b-brl"/>
</dbReference>
<dbReference type="EC" id="1.6.2.2" evidence="14"/>
<dbReference type="PRINTS" id="PR00406">
    <property type="entry name" value="CYTB5RDTASE"/>
</dbReference>
<dbReference type="InterPro" id="IPR001709">
    <property type="entry name" value="Flavoprot_Pyr_Nucl_cyt_Rdtase"/>
</dbReference>
<keyword evidence="4 13" id="KW-0285">Flavoprotein</keyword>
<keyword evidence="8 15" id="KW-1133">Transmembrane helix</keyword>
<keyword evidence="5 15" id="KW-0812">Transmembrane</keyword>
<dbReference type="Pfam" id="PF00175">
    <property type="entry name" value="NAD_binding_1"/>
    <property type="match status" value="1"/>
</dbReference>
<dbReference type="PANTHER" id="PTHR19370">
    <property type="entry name" value="NADH-CYTOCHROME B5 REDUCTASE"/>
    <property type="match status" value="1"/>
</dbReference>
<evidence type="ECO:0000256" key="1">
    <source>
        <dbReference type="ARBA" id="ARBA00001974"/>
    </source>
</evidence>
<evidence type="ECO:0000259" key="16">
    <source>
        <dbReference type="PROSITE" id="PS51384"/>
    </source>
</evidence>
<keyword evidence="18" id="KW-1185">Reference proteome</keyword>
<dbReference type="EMBL" id="JAHUZD010000019">
    <property type="protein sequence ID" value="KAI3406881.2"/>
    <property type="molecule type" value="Genomic_DNA"/>
</dbReference>
<dbReference type="InterPro" id="IPR017927">
    <property type="entry name" value="FAD-bd_FR_type"/>
</dbReference>
<comment type="caution">
    <text evidence="17">The sequence shown here is derived from an EMBL/GenBank/DDBJ whole genome shotgun (WGS) entry which is preliminary data.</text>
</comment>
<evidence type="ECO:0000256" key="14">
    <source>
        <dbReference type="RuleBase" id="RU361226"/>
    </source>
</evidence>
<dbReference type="GO" id="GO:0090524">
    <property type="term" value="F:cytochrome-b5 reductase activity, acting on NADH"/>
    <property type="evidence" value="ECO:0007669"/>
    <property type="project" value="UniProtKB-EC"/>
</dbReference>
<keyword evidence="12 15" id="KW-0472">Membrane</keyword>
<gene>
    <name evidence="17" type="ORF">KGF56_000173</name>
</gene>
<reference evidence="17" key="1">
    <citation type="journal article" date="2022" name="DNA Res.">
        <title>Genome analysis of five recently described species of the CUG-Ser clade uncovers Candida theae as a new hybrid lineage with pathogenic potential in the Candida parapsilosis species complex.</title>
        <authorList>
            <person name="Mixao V."/>
            <person name="Del Olmo V."/>
            <person name="Hegedusova E."/>
            <person name="Saus E."/>
            <person name="Pryszcz L."/>
            <person name="Cillingova A."/>
            <person name="Nosek J."/>
            <person name="Gabaldon T."/>
        </authorList>
    </citation>
    <scope>NUCLEOTIDE SEQUENCE</scope>
    <source>
        <strain evidence="17">CBS 10844</strain>
    </source>
</reference>
<organism evidence="17 18">
    <name type="scientific">Candida oxycetoniae</name>
    <dbReference type="NCBI Taxonomy" id="497107"/>
    <lineage>
        <taxon>Eukaryota</taxon>
        <taxon>Fungi</taxon>
        <taxon>Dikarya</taxon>
        <taxon>Ascomycota</taxon>
        <taxon>Saccharomycotina</taxon>
        <taxon>Pichiomycetes</taxon>
        <taxon>Debaryomycetaceae</taxon>
        <taxon>Candida/Lodderomyces clade</taxon>
        <taxon>Candida</taxon>
    </lineage>
</organism>
<evidence type="ECO:0000256" key="3">
    <source>
        <dbReference type="ARBA" id="ARBA00006105"/>
    </source>
</evidence>
<evidence type="ECO:0000256" key="12">
    <source>
        <dbReference type="ARBA" id="ARBA00023136"/>
    </source>
</evidence>
<evidence type="ECO:0000313" key="17">
    <source>
        <dbReference type="EMBL" id="KAI3406881.2"/>
    </source>
</evidence>
<comment type="subcellular location">
    <subcellularLocation>
        <location evidence="2">Mitochondrion outer membrane</location>
    </subcellularLocation>
</comment>
<name>A0AAI9WZX8_9ASCO</name>
<proteinExistence type="inferred from homology"/>
<protein>
    <recommendedName>
        <fullName evidence="14">NADH-cytochrome b5 reductase</fullName>
        <ecNumber evidence="14">1.6.2.2</ecNumber>
    </recommendedName>
</protein>
<evidence type="ECO:0000256" key="15">
    <source>
        <dbReference type="SAM" id="Phobius"/>
    </source>
</evidence>
<dbReference type="SUPFAM" id="SSF52343">
    <property type="entry name" value="Ferredoxin reductase-like, C-terminal NADP-linked domain"/>
    <property type="match status" value="1"/>
</dbReference>
<comment type="cofactor">
    <cofactor evidence="1 13 14">
        <name>FAD</name>
        <dbReference type="ChEBI" id="CHEBI:57692"/>
    </cofactor>
</comment>
<dbReference type="InterPro" id="IPR008333">
    <property type="entry name" value="Cbr1-like_FAD-bd_dom"/>
</dbReference>
<feature type="binding site" evidence="13">
    <location>
        <position position="140"/>
    </location>
    <ligand>
        <name>FAD</name>
        <dbReference type="ChEBI" id="CHEBI:57692"/>
    </ligand>
</feature>
<evidence type="ECO:0000256" key="5">
    <source>
        <dbReference type="ARBA" id="ARBA00022692"/>
    </source>
</evidence>
<evidence type="ECO:0000256" key="4">
    <source>
        <dbReference type="ARBA" id="ARBA00022630"/>
    </source>
</evidence>
<dbReference type="GO" id="GO:0005741">
    <property type="term" value="C:mitochondrial outer membrane"/>
    <property type="evidence" value="ECO:0007669"/>
    <property type="project" value="UniProtKB-SubCell"/>
</dbReference>
<keyword evidence="6" id="KW-1000">Mitochondrion outer membrane</keyword>
<evidence type="ECO:0000256" key="2">
    <source>
        <dbReference type="ARBA" id="ARBA00004294"/>
    </source>
</evidence>
<feature type="domain" description="FAD-binding FR-type" evidence="16">
    <location>
        <begin position="62"/>
        <end position="165"/>
    </location>
</feature>
<keyword evidence="11" id="KW-0496">Mitochondrion</keyword>
<dbReference type="CDD" id="cd06183">
    <property type="entry name" value="cyt_b5_reduct_like"/>
    <property type="match status" value="1"/>
</dbReference>
<dbReference type="Gene3D" id="2.40.30.10">
    <property type="entry name" value="Translation factors"/>
    <property type="match status" value="1"/>
</dbReference>
<comment type="catalytic activity">
    <reaction evidence="14">
        <text>2 Fe(III)-[cytochrome b5] + NADH = 2 Fe(II)-[cytochrome b5] + NAD(+) + H(+)</text>
        <dbReference type="Rhea" id="RHEA:46680"/>
        <dbReference type="Rhea" id="RHEA-COMP:10438"/>
        <dbReference type="Rhea" id="RHEA-COMP:10439"/>
        <dbReference type="ChEBI" id="CHEBI:15378"/>
        <dbReference type="ChEBI" id="CHEBI:29033"/>
        <dbReference type="ChEBI" id="CHEBI:29034"/>
        <dbReference type="ChEBI" id="CHEBI:57540"/>
        <dbReference type="ChEBI" id="CHEBI:57945"/>
        <dbReference type="EC" id="1.6.2.2"/>
    </reaction>
</comment>
<dbReference type="InterPro" id="IPR001433">
    <property type="entry name" value="OxRdtase_FAD/NAD-bd"/>
</dbReference>
<feature type="binding site" evidence="13">
    <location>
        <position position="182"/>
    </location>
    <ligand>
        <name>FAD</name>
        <dbReference type="ChEBI" id="CHEBI:57692"/>
    </ligand>
</feature>
<feature type="transmembrane region" description="Helical" evidence="15">
    <location>
        <begin position="36"/>
        <end position="53"/>
    </location>
</feature>
<accession>A0AAI9WZX8</accession>
<evidence type="ECO:0000313" key="18">
    <source>
        <dbReference type="Proteomes" id="UP001202479"/>
    </source>
</evidence>
<dbReference type="InterPro" id="IPR039261">
    <property type="entry name" value="FNR_nucleotide-bd"/>
</dbReference>
<feature type="binding site" evidence="13">
    <location>
        <position position="133"/>
    </location>
    <ligand>
        <name>FAD</name>
        <dbReference type="ChEBI" id="CHEBI:57692"/>
    </ligand>
</feature>
<sequence length="296" mass="34309">MQDKRKLLDQPLHGIYIPIGLLLFGTWLFSWSYMPYTIAFIVIVFSIRYYGALKRRTSIDKNIWRDFELIDKTLIAPMTSIYRFKLYRDDEVLDIPTGHHLACCFTINGKDEVRFYSPISNQFDAGFFDILVKHYEMGKVTRKLAQLQIGQTAKFRGFVGNLNYRPGMAKEIGLIAGGTGITPILQVITRVITNLEDDTKLKLIYGNETEKDILLKNEIDEIAAKYPNFNVHYTVTYPDPEWDGSKGYINREMIEQYGPEVSDENMLFICGPPEMKRNLFALTQEMGWKQDNVFCF</sequence>
<dbReference type="PRINTS" id="PR00371">
    <property type="entry name" value="FPNCR"/>
</dbReference>
<evidence type="ECO:0000256" key="6">
    <source>
        <dbReference type="ARBA" id="ARBA00022787"/>
    </source>
</evidence>
<dbReference type="SUPFAM" id="SSF63380">
    <property type="entry name" value="Riboflavin synthase domain-like"/>
    <property type="match status" value="1"/>
</dbReference>
<dbReference type="InterPro" id="IPR001834">
    <property type="entry name" value="CBR-like"/>
</dbReference>
<comment type="similarity">
    <text evidence="3 14">Belongs to the flavoprotein pyridine nucleotide cytochrome reductase family.</text>
</comment>
<evidence type="ECO:0000256" key="9">
    <source>
        <dbReference type="ARBA" id="ARBA00023002"/>
    </source>
</evidence>
<evidence type="ECO:0000256" key="13">
    <source>
        <dbReference type="PIRSR" id="PIRSR601834-1"/>
    </source>
</evidence>
<dbReference type="AlphaFoldDB" id="A0AAI9WZX8"/>
<dbReference type="GeneID" id="73377790"/>
<keyword evidence="9 14" id="KW-0560">Oxidoreductase</keyword>
<evidence type="ECO:0000256" key="10">
    <source>
        <dbReference type="ARBA" id="ARBA00023027"/>
    </source>
</evidence>
<keyword evidence="7 13" id="KW-0274">FAD</keyword>
<dbReference type="RefSeq" id="XP_049182626.1">
    <property type="nucleotide sequence ID" value="XM_049322883.1"/>
</dbReference>
<keyword evidence="10 14" id="KW-0520">NAD</keyword>
<feature type="transmembrane region" description="Helical" evidence="15">
    <location>
        <begin position="12"/>
        <end position="30"/>
    </location>
</feature>
<feature type="binding site" evidence="13">
    <location>
        <position position="139"/>
    </location>
    <ligand>
        <name>FAD</name>
        <dbReference type="ChEBI" id="CHEBI:57692"/>
    </ligand>
</feature>
<feature type="binding site" evidence="13">
    <location>
        <position position="116"/>
    </location>
    <ligand>
        <name>FAD</name>
        <dbReference type="ChEBI" id="CHEBI:57692"/>
    </ligand>
</feature>
<dbReference type="FunFam" id="3.40.50.80:FF:000009">
    <property type="entry name" value="NADH-cytochrome b5 reductase"/>
    <property type="match status" value="1"/>
</dbReference>
<dbReference type="PANTHER" id="PTHR19370:SF143">
    <property type="entry name" value="PLASMA MEMBRANE-ASSOCIATED COENZYME Q6 REDUCTASE PGA3"/>
    <property type="match status" value="1"/>
</dbReference>
<dbReference type="Proteomes" id="UP001202479">
    <property type="component" value="Unassembled WGS sequence"/>
</dbReference>
<dbReference type="PROSITE" id="PS51384">
    <property type="entry name" value="FAD_FR"/>
    <property type="match status" value="1"/>
</dbReference>
<dbReference type="Gene3D" id="3.40.50.80">
    <property type="entry name" value="Nucleotide-binding domain of ferredoxin-NADP reductase (FNR) module"/>
    <property type="match status" value="1"/>
</dbReference>